<evidence type="ECO:0000256" key="2">
    <source>
        <dbReference type="ARBA" id="ARBA00022771"/>
    </source>
</evidence>
<dbReference type="EMBL" id="WIUZ02000020">
    <property type="protein sequence ID" value="KAF9779211.1"/>
    <property type="molecule type" value="Genomic_DNA"/>
</dbReference>
<dbReference type="GO" id="GO:0035973">
    <property type="term" value="P:aggrephagy"/>
    <property type="evidence" value="ECO:0007669"/>
    <property type="project" value="TreeGrafter"/>
</dbReference>
<reference evidence="8" key="2">
    <citation type="submission" date="2020-11" db="EMBL/GenBank/DDBJ databases">
        <authorList>
            <consortium name="DOE Joint Genome Institute"/>
            <person name="Kuo A."/>
            <person name="Miyauchi S."/>
            <person name="Kiss E."/>
            <person name="Drula E."/>
            <person name="Kohler A."/>
            <person name="Sanchez-Garcia M."/>
            <person name="Andreopoulos B."/>
            <person name="Barry K.W."/>
            <person name="Bonito G."/>
            <person name="Buee M."/>
            <person name="Carver A."/>
            <person name="Chen C."/>
            <person name="Cichocki N."/>
            <person name="Clum A."/>
            <person name="Culley D."/>
            <person name="Crous P.W."/>
            <person name="Fauchery L."/>
            <person name="Girlanda M."/>
            <person name="Hayes R."/>
            <person name="Keri Z."/>
            <person name="Labutti K."/>
            <person name="Lipzen A."/>
            <person name="Lombard V."/>
            <person name="Magnuson J."/>
            <person name="Maillard F."/>
            <person name="Morin E."/>
            <person name="Murat C."/>
            <person name="Nolan M."/>
            <person name="Ohm R."/>
            <person name="Pangilinan J."/>
            <person name="Pereira M."/>
            <person name="Perotto S."/>
            <person name="Peter M."/>
            <person name="Riley R."/>
            <person name="Sitrit Y."/>
            <person name="Stielow B."/>
            <person name="Szollosi G."/>
            <person name="Zifcakova L."/>
            <person name="Stursova M."/>
            <person name="Spatafora J.W."/>
            <person name="Tedersoo L."/>
            <person name="Vaario L.-M."/>
            <person name="Yamada A."/>
            <person name="Yan M."/>
            <person name="Wang P."/>
            <person name="Xu J."/>
            <person name="Bruns T."/>
            <person name="Baldrian P."/>
            <person name="Vilgalys R."/>
            <person name="Henrissat B."/>
            <person name="Grigoriev I.V."/>
            <person name="Hibbett D."/>
            <person name="Nagy L.G."/>
            <person name="Martin F.M."/>
        </authorList>
    </citation>
    <scope>NUCLEOTIDE SEQUENCE</scope>
    <source>
        <strain evidence="8">UH-Tt-Lm1</strain>
    </source>
</reference>
<feature type="domain" description="PB1" evidence="7">
    <location>
        <begin position="19"/>
        <end position="100"/>
    </location>
</feature>
<feature type="compositionally biased region" description="Low complexity" evidence="5">
    <location>
        <begin position="184"/>
        <end position="193"/>
    </location>
</feature>
<dbReference type="CDD" id="cd02249">
    <property type="entry name" value="ZZ"/>
    <property type="match status" value="1"/>
</dbReference>
<feature type="region of interest" description="Disordered" evidence="5">
    <location>
        <begin position="140"/>
        <end position="254"/>
    </location>
</feature>
<organism evidence="8 9">
    <name type="scientific">Thelephora terrestris</name>
    <dbReference type="NCBI Taxonomy" id="56493"/>
    <lineage>
        <taxon>Eukaryota</taxon>
        <taxon>Fungi</taxon>
        <taxon>Dikarya</taxon>
        <taxon>Basidiomycota</taxon>
        <taxon>Agaricomycotina</taxon>
        <taxon>Agaricomycetes</taxon>
        <taxon>Thelephorales</taxon>
        <taxon>Thelephoraceae</taxon>
        <taxon>Thelephora</taxon>
    </lineage>
</organism>
<sequence>MAGLRNSGYSEDHFNRERPLVVKCTFYDKKRRITFNAARNCSCDILRQKIERCFSLYQTAYDIVWTDDEGDKCSIREDSDLDEAISYFGSEGVEPPVPSNMSVSSSGRSSSGSRKITIYVDICVDYDGPSLSETSSIASREEFEAGDTQSDWDLSNISRSELEDDEVTVSSKDTGSATGHRARPFSPSAAAAHGVPPSVQESAFEDVEPEGDARTWSEVDESSVGSLSVTGPFERLKMDDEPVAPSDPNSSLLKSERGAAWLRDQNLRTIKSTLGALPEPSDAASLHPGSDVDDNDLSLQKGPGGRYYYQYNSSIGSSGISSDSGYDEILSAGGDVTRYRPTSMEVAWLDSQQQGSSTPMAHRPLPAVSTASDPTPIRDFSQLYPDIPVDVLPFISSASLPPPMELTSCSECGLILDTIRYVCSTCKEQKPRTREELESSMGKGKLCDSFSYPPSGGRTTLKAESSHASGFKEMSKLYLPSGQPDPGYELCPSCLESAGVHHALEKSLDPGSSPSPASPEHALSAWRRTAPRQKGKLRHAYMEKSWGWEGWQDVQQDDRADNRCSTCSSLLTGRRYKCASCMQFNLCRACYSQVHEIHPSHAFLDVVDRRASGSRSNSDPDSMIYHSSSSETLAPQSLLHQGVKCAHCLQDIVGARFHCVVCDSVDICSNCESAGLPGNLDSSDGGHDSSHIMIKIPYPVESSKVQEVSHRAMARWNGGDAEQVGLNDVHPGIHYHACHLRSRSRRSSFDGTVRMSDIESTGGLSHGVRCGSCSQMIVGTRYQCGNCPSIPHPYNLCQSCDEKSYIVHDPTHIFFKLSRPVDRPVESSEPILPILYKYRVASAGLVDGHDPKAYLRNVMHVNIFCDLCMEQIRGQWFHCVYCPRDLCGHCEEVDGHDRSHFSLVAKAPVDMNKFYRFTGMSAEEASGPPIMKYPVYYS</sequence>
<evidence type="ECO:0000256" key="5">
    <source>
        <dbReference type="SAM" id="MobiDB-lite"/>
    </source>
</evidence>
<name>A0A9P6H5Y1_9AGAM</name>
<dbReference type="Pfam" id="PF00564">
    <property type="entry name" value="PB1"/>
    <property type="match status" value="1"/>
</dbReference>
<gene>
    <name evidence="8" type="ORF">BJ322DRAFT_1089188</name>
</gene>
<dbReference type="SUPFAM" id="SSF57850">
    <property type="entry name" value="RING/U-box"/>
    <property type="match status" value="4"/>
</dbReference>
<feature type="region of interest" description="Disordered" evidence="5">
    <location>
        <begin position="89"/>
        <end position="112"/>
    </location>
</feature>
<dbReference type="GO" id="GO:0044753">
    <property type="term" value="C:amphisome"/>
    <property type="evidence" value="ECO:0007669"/>
    <property type="project" value="TreeGrafter"/>
</dbReference>
<dbReference type="PANTHER" id="PTHR15090:SF0">
    <property type="entry name" value="SEQUESTOSOME-1"/>
    <property type="match status" value="1"/>
</dbReference>
<dbReference type="Pfam" id="PF00569">
    <property type="entry name" value="ZZ"/>
    <property type="match status" value="3"/>
</dbReference>
<dbReference type="PROSITE" id="PS51745">
    <property type="entry name" value="PB1"/>
    <property type="match status" value="1"/>
</dbReference>
<keyword evidence="9" id="KW-1185">Reference proteome</keyword>
<dbReference type="PANTHER" id="PTHR15090">
    <property type="entry name" value="SEQUESTOSOME 1-RELATED"/>
    <property type="match status" value="1"/>
</dbReference>
<dbReference type="Gene3D" id="3.10.20.90">
    <property type="entry name" value="Phosphatidylinositol 3-kinase Catalytic Subunit, Chain A, domain 1"/>
    <property type="match status" value="1"/>
</dbReference>
<evidence type="ECO:0000259" key="7">
    <source>
        <dbReference type="PROSITE" id="PS51745"/>
    </source>
</evidence>
<feature type="compositionally biased region" description="Polar residues" evidence="5">
    <location>
        <begin position="168"/>
        <end position="177"/>
    </location>
</feature>
<dbReference type="GO" id="GO:0016235">
    <property type="term" value="C:aggresome"/>
    <property type="evidence" value="ECO:0007669"/>
    <property type="project" value="TreeGrafter"/>
</dbReference>
<feature type="domain" description="ZZ-type" evidence="6">
    <location>
        <begin position="559"/>
        <end position="612"/>
    </location>
</feature>
<dbReference type="Gene3D" id="3.30.60.90">
    <property type="match status" value="4"/>
</dbReference>
<dbReference type="CDD" id="cd02340">
    <property type="entry name" value="ZZ_NBR1_like"/>
    <property type="match status" value="1"/>
</dbReference>
<dbReference type="InterPro" id="IPR053793">
    <property type="entry name" value="PB1-like"/>
</dbReference>
<dbReference type="InterPro" id="IPR000433">
    <property type="entry name" value="Znf_ZZ"/>
</dbReference>
<keyword evidence="2 4" id="KW-0863">Zinc-finger</keyword>
<dbReference type="PROSITE" id="PS50135">
    <property type="entry name" value="ZF_ZZ_2"/>
    <property type="match status" value="3"/>
</dbReference>
<feature type="domain" description="ZZ-type" evidence="6">
    <location>
        <begin position="640"/>
        <end position="701"/>
    </location>
</feature>
<dbReference type="Proteomes" id="UP000736335">
    <property type="component" value="Unassembled WGS sequence"/>
</dbReference>
<feature type="region of interest" description="Disordered" evidence="5">
    <location>
        <begin position="505"/>
        <end position="531"/>
    </location>
</feature>
<keyword evidence="1" id="KW-0479">Metal-binding</keyword>
<proteinExistence type="predicted"/>
<reference evidence="8" key="1">
    <citation type="journal article" date="2020" name="Nat. Commun.">
        <title>Large-scale genome sequencing of mycorrhizal fungi provides insights into the early evolution of symbiotic traits.</title>
        <authorList>
            <person name="Miyauchi S."/>
            <person name="Kiss E."/>
            <person name="Kuo A."/>
            <person name="Drula E."/>
            <person name="Kohler A."/>
            <person name="Sanchez-Garcia M."/>
            <person name="Morin E."/>
            <person name="Andreopoulos B."/>
            <person name="Barry K.W."/>
            <person name="Bonito G."/>
            <person name="Buee M."/>
            <person name="Carver A."/>
            <person name="Chen C."/>
            <person name="Cichocki N."/>
            <person name="Clum A."/>
            <person name="Culley D."/>
            <person name="Crous P.W."/>
            <person name="Fauchery L."/>
            <person name="Girlanda M."/>
            <person name="Hayes R.D."/>
            <person name="Keri Z."/>
            <person name="LaButti K."/>
            <person name="Lipzen A."/>
            <person name="Lombard V."/>
            <person name="Magnuson J."/>
            <person name="Maillard F."/>
            <person name="Murat C."/>
            <person name="Nolan M."/>
            <person name="Ohm R.A."/>
            <person name="Pangilinan J."/>
            <person name="Pereira M.F."/>
            <person name="Perotto S."/>
            <person name="Peter M."/>
            <person name="Pfister S."/>
            <person name="Riley R."/>
            <person name="Sitrit Y."/>
            <person name="Stielow J.B."/>
            <person name="Szollosi G."/>
            <person name="Zifcakova L."/>
            <person name="Stursova M."/>
            <person name="Spatafora J.W."/>
            <person name="Tedersoo L."/>
            <person name="Vaario L.M."/>
            <person name="Yamada A."/>
            <person name="Yan M."/>
            <person name="Wang P."/>
            <person name="Xu J."/>
            <person name="Bruns T."/>
            <person name="Baldrian P."/>
            <person name="Vilgalys R."/>
            <person name="Dunand C."/>
            <person name="Henrissat B."/>
            <person name="Grigoriev I.V."/>
            <person name="Hibbett D."/>
            <person name="Nagy L.G."/>
            <person name="Martin F.M."/>
        </authorList>
    </citation>
    <scope>NUCLEOTIDE SEQUENCE</scope>
    <source>
        <strain evidence="8">UH-Tt-Lm1</strain>
    </source>
</reference>
<dbReference type="SMART" id="SM00666">
    <property type="entry name" value="PB1"/>
    <property type="match status" value="1"/>
</dbReference>
<evidence type="ECO:0000313" key="9">
    <source>
        <dbReference type="Proteomes" id="UP000736335"/>
    </source>
</evidence>
<dbReference type="AlphaFoldDB" id="A0A9P6H5Y1"/>
<evidence type="ECO:0000256" key="4">
    <source>
        <dbReference type="PROSITE-ProRule" id="PRU00228"/>
    </source>
</evidence>
<feature type="compositionally biased region" description="Low complexity" evidence="5">
    <location>
        <begin position="102"/>
        <end position="112"/>
    </location>
</feature>
<accession>A0A9P6H5Y1</accession>
<dbReference type="InterPro" id="IPR000270">
    <property type="entry name" value="PB1_dom"/>
</dbReference>
<dbReference type="GO" id="GO:0005080">
    <property type="term" value="F:protein kinase C binding"/>
    <property type="evidence" value="ECO:0007669"/>
    <property type="project" value="TreeGrafter"/>
</dbReference>
<dbReference type="InterPro" id="IPR043145">
    <property type="entry name" value="Znf_ZZ_sf"/>
</dbReference>
<evidence type="ECO:0000256" key="1">
    <source>
        <dbReference type="ARBA" id="ARBA00022723"/>
    </source>
</evidence>
<evidence type="ECO:0008006" key="10">
    <source>
        <dbReference type="Google" id="ProtNLM"/>
    </source>
</evidence>
<protein>
    <recommendedName>
        <fullName evidence="10">ZZ-type domain-containing protein</fullName>
    </recommendedName>
</protein>
<dbReference type="GO" id="GO:0000423">
    <property type="term" value="P:mitophagy"/>
    <property type="evidence" value="ECO:0007669"/>
    <property type="project" value="TreeGrafter"/>
</dbReference>
<dbReference type="InterPro" id="IPR052260">
    <property type="entry name" value="Autophagy_Rcpt_SigReg"/>
</dbReference>
<dbReference type="GO" id="GO:0008270">
    <property type="term" value="F:zinc ion binding"/>
    <property type="evidence" value="ECO:0007669"/>
    <property type="project" value="UniProtKB-KW"/>
</dbReference>
<evidence type="ECO:0000259" key="6">
    <source>
        <dbReference type="PROSITE" id="PS50135"/>
    </source>
</evidence>
<dbReference type="SMART" id="SM00291">
    <property type="entry name" value="ZnF_ZZ"/>
    <property type="match status" value="4"/>
</dbReference>
<feature type="domain" description="ZZ-type" evidence="6">
    <location>
        <begin position="765"/>
        <end position="822"/>
    </location>
</feature>
<feature type="compositionally biased region" description="Polar residues" evidence="5">
    <location>
        <begin position="147"/>
        <end position="159"/>
    </location>
</feature>
<evidence type="ECO:0000313" key="8">
    <source>
        <dbReference type="EMBL" id="KAF9779211.1"/>
    </source>
</evidence>
<dbReference type="OrthoDB" id="661148at2759"/>
<comment type="caution">
    <text evidence="8">The sequence shown here is derived from an EMBL/GenBank/DDBJ whole genome shotgun (WGS) entry which is preliminary data.</text>
</comment>
<dbReference type="GO" id="GO:0070530">
    <property type="term" value="F:K63-linked polyubiquitin modification-dependent protein binding"/>
    <property type="evidence" value="ECO:0007669"/>
    <property type="project" value="TreeGrafter"/>
</dbReference>
<dbReference type="SUPFAM" id="SSF54277">
    <property type="entry name" value="CAD &amp; PB1 domains"/>
    <property type="match status" value="1"/>
</dbReference>
<keyword evidence="3" id="KW-0862">Zinc</keyword>
<evidence type="ECO:0000256" key="3">
    <source>
        <dbReference type="ARBA" id="ARBA00022833"/>
    </source>
</evidence>
<dbReference type="GO" id="GO:0007032">
    <property type="term" value="P:endosome organization"/>
    <property type="evidence" value="ECO:0007669"/>
    <property type="project" value="TreeGrafter"/>
</dbReference>